<gene>
    <name evidence="5" type="ordered locus">Glov_3362</name>
</gene>
<dbReference type="KEGG" id="glo:Glov_3362"/>
<reference evidence="5 6" key="1">
    <citation type="submission" date="2008-05" db="EMBL/GenBank/DDBJ databases">
        <title>Complete sequence of chromosome of Geobacter lovleyi SZ.</title>
        <authorList>
            <consortium name="US DOE Joint Genome Institute"/>
            <person name="Lucas S."/>
            <person name="Copeland A."/>
            <person name="Lapidus A."/>
            <person name="Glavina del Rio T."/>
            <person name="Dalin E."/>
            <person name="Tice H."/>
            <person name="Bruce D."/>
            <person name="Goodwin L."/>
            <person name="Pitluck S."/>
            <person name="Chertkov O."/>
            <person name="Meincke L."/>
            <person name="Brettin T."/>
            <person name="Detter J.C."/>
            <person name="Han C."/>
            <person name="Tapia R."/>
            <person name="Kuske C.R."/>
            <person name="Schmutz J."/>
            <person name="Larimer F."/>
            <person name="Land M."/>
            <person name="Hauser L."/>
            <person name="Kyrpides N."/>
            <person name="Mikhailova N."/>
            <person name="Sung Y."/>
            <person name="Fletcher K.E."/>
            <person name="Ritalahti K.M."/>
            <person name="Loeffler F.E."/>
            <person name="Richardson P."/>
        </authorList>
    </citation>
    <scope>NUCLEOTIDE SEQUENCE [LARGE SCALE GENOMIC DNA]</scope>
    <source>
        <strain evidence="6">ATCC BAA-1151 / DSM 17278 / SZ</strain>
    </source>
</reference>
<evidence type="ECO:0000256" key="3">
    <source>
        <dbReference type="ARBA" id="ARBA00022679"/>
    </source>
</evidence>
<dbReference type="RefSeq" id="WP_012471392.1">
    <property type="nucleotide sequence ID" value="NC_010814.1"/>
</dbReference>
<keyword evidence="6" id="KW-1185">Reference proteome</keyword>
<comment type="similarity">
    <text evidence="1">Belongs to the glycosyltransferase 2 family.</text>
</comment>
<dbReference type="eggNOG" id="COG4641">
    <property type="taxonomic scope" value="Bacteria"/>
</dbReference>
<evidence type="ECO:0000256" key="1">
    <source>
        <dbReference type="ARBA" id="ARBA00006739"/>
    </source>
</evidence>
<dbReference type="Gene3D" id="3.90.550.10">
    <property type="entry name" value="Spore Coat Polysaccharide Biosynthesis Protein SpsA, Chain A"/>
    <property type="match status" value="1"/>
</dbReference>
<feature type="domain" description="Spore protein YkvP/CgeB glycosyl transferase-like" evidence="4">
    <location>
        <begin position="185"/>
        <end position="309"/>
    </location>
</feature>
<dbReference type="PANTHER" id="PTHR43179:SF12">
    <property type="entry name" value="GALACTOFURANOSYLTRANSFERASE GLFT2"/>
    <property type="match status" value="1"/>
</dbReference>
<evidence type="ECO:0000259" key="4">
    <source>
        <dbReference type="Pfam" id="PF13524"/>
    </source>
</evidence>
<sequence length="673" mass="75438">MQQAASPTVLLAYAPYPVTTAVYLERALRKSCRVTTVGPLFPDEKIEEWHLQNLRVPFFQQDIVSSPEPDMAELLAANPSLVPDLYLWVESVGGHFPQNLAALPCPKACYLVDTHLNLDWHLQWAGQFDFIFLAQREYLERFRAAGLNAHWLPLACDPEIHSAANVVKQHDLSFVGSLSHNPRRQELLRRLDETIGVYCERCWWDDMAQVISSSRITFNSAVKNDLNMRVFEALSIGSLLLTDPAPNSGLETLFADGEDLALYRTDGELLEVADFYLRNDLLREQIAARGRQIVHAAHTYDHRIAELLDVMTGKRATTSTAEELRARSLAPLSPPFSSITGSSIDLSSASRSFVIAVLDYSPASQYNIATLLQDLEQIPGDVLVIFNDEGVAADLKGHPRITRYAIMKENVGVARAWNVGIEMAATPHVFILNADLHLELDAVREMEERLCALERAACTGPQGSFVNYRLTKDYLYFDKGTFDQPVAVDAVSGFLFAVKRNLFGPGGLKFENAYTPCYFEEWDLGLQIRQLGLQSWIVPTSAYEHHWGGSIAARREISCMGRSESAQEILQRNRVLFLAKWRKAGHLPESGWRSFGPDYALTMLQQGQTDHARAVIQSLAISYPDIPEVQALGIGLALQDNDMKIVAEISKRLHRTDPRFDLEKFLKKAVAQP</sequence>
<dbReference type="Pfam" id="PF13524">
    <property type="entry name" value="Glyco_trans_1_2"/>
    <property type="match status" value="1"/>
</dbReference>
<dbReference type="STRING" id="398767.Glov_3362"/>
<dbReference type="HOGENOM" id="CLU_408123_0_0_7"/>
<dbReference type="AlphaFoldDB" id="B3EBM9"/>
<organism evidence="5 6">
    <name type="scientific">Trichlorobacter lovleyi (strain ATCC BAA-1151 / DSM 17278 / SZ)</name>
    <name type="common">Geobacter lovleyi</name>
    <dbReference type="NCBI Taxonomy" id="398767"/>
    <lineage>
        <taxon>Bacteria</taxon>
        <taxon>Pseudomonadati</taxon>
        <taxon>Thermodesulfobacteriota</taxon>
        <taxon>Desulfuromonadia</taxon>
        <taxon>Geobacterales</taxon>
        <taxon>Geobacteraceae</taxon>
        <taxon>Trichlorobacter</taxon>
    </lineage>
</organism>
<dbReference type="eggNOG" id="COG1216">
    <property type="taxonomic scope" value="Bacteria"/>
</dbReference>
<dbReference type="GO" id="GO:0016757">
    <property type="term" value="F:glycosyltransferase activity"/>
    <property type="evidence" value="ECO:0007669"/>
    <property type="project" value="UniProtKB-KW"/>
</dbReference>
<dbReference type="Proteomes" id="UP000002420">
    <property type="component" value="Chromosome"/>
</dbReference>
<dbReference type="InterPro" id="IPR055259">
    <property type="entry name" value="YkvP/CgeB_Glyco_trans-like"/>
</dbReference>
<keyword evidence="3 5" id="KW-0808">Transferase</keyword>
<dbReference type="EMBL" id="CP001089">
    <property type="protein sequence ID" value="ACD97068.1"/>
    <property type="molecule type" value="Genomic_DNA"/>
</dbReference>
<evidence type="ECO:0000313" key="5">
    <source>
        <dbReference type="EMBL" id="ACD97068.1"/>
    </source>
</evidence>
<name>B3EBM9_TRIL1</name>
<evidence type="ECO:0000313" key="6">
    <source>
        <dbReference type="Proteomes" id="UP000002420"/>
    </source>
</evidence>
<proteinExistence type="inferred from homology"/>
<keyword evidence="2" id="KW-0328">Glycosyltransferase</keyword>
<evidence type="ECO:0000256" key="2">
    <source>
        <dbReference type="ARBA" id="ARBA00022676"/>
    </source>
</evidence>
<protein>
    <submittedName>
        <fullName evidence="5">Glycosyl transferase family 2</fullName>
    </submittedName>
</protein>
<dbReference type="PANTHER" id="PTHR43179">
    <property type="entry name" value="RHAMNOSYLTRANSFERASE WBBL"/>
    <property type="match status" value="1"/>
</dbReference>
<dbReference type="SUPFAM" id="SSF53448">
    <property type="entry name" value="Nucleotide-diphospho-sugar transferases"/>
    <property type="match status" value="1"/>
</dbReference>
<dbReference type="InterPro" id="IPR029044">
    <property type="entry name" value="Nucleotide-diphossugar_trans"/>
</dbReference>
<dbReference type="OrthoDB" id="9800484at2"/>
<dbReference type="CAZy" id="GT2">
    <property type="family name" value="Glycosyltransferase Family 2"/>
</dbReference>
<accession>B3EBM9</accession>